<sequence>MAERVRIVEVGPRDGLQNEATFVPTEDKVALIEHLQDAGLAYIEVSSFVHPKWIPQLADADEVFRRLSRREGVTYAALVPNARGLERALAAGVTEIAVFLSASETHNRQNINKTIDETFPVLEEVVREATAAGLSVRGYVSTAFGCPYEGEVPLERVLGVTERLLAMGVREVSIGDTIGVATPKQVRERFAELANRFGAERLAGHFHDTRGTALANVCAALEVGIRTFDSSVGGLGGCPYAPGASGNVATEELVYLLHGMGYATGVDLDRLVSAGRFIQERLGRKLPSRVLAACTAERMA</sequence>
<comment type="caution">
    <text evidence="5">The sequence shown here is derived from an EMBL/GenBank/DDBJ whole genome shotgun (WGS) entry which is preliminary data.</text>
</comment>
<dbReference type="PROSITE" id="PS50991">
    <property type="entry name" value="PYR_CT"/>
    <property type="match status" value="1"/>
</dbReference>
<dbReference type="CDD" id="cd07938">
    <property type="entry name" value="DRE_TIM_HMGL"/>
    <property type="match status" value="1"/>
</dbReference>
<protein>
    <submittedName>
        <fullName evidence="5">Hydroxymethylglutaryl-CoA lyase YngG</fullName>
    </submittedName>
</protein>
<accession>A0A8J3B655</accession>
<comment type="similarity">
    <text evidence="1">Belongs to the HMG-CoA lyase family.</text>
</comment>
<dbReference type="InterPro" id="IPR043594">
    <property type="entry name" value="HMGL"/>
</dbReference>
<keyword evidence="2" id="KW-0479">Metal-binding</keyword>
<evidence type="ECO:0000256" key="2">
    <source>
        <dbReference type="ARBA" id="ARBA00022723"/>
    </source>
</evidence>
<dbReference type="Pfam" id="PF00682">
    <property type="entry name" value="HMGL-like"/>
    <property type="match status" value="1"/>
</dbReference>
<dbReference type="AlphaFoldDB" id="A0A8J3B655"/>
<organism evidence="5 6">
    <name type="scientific">Calditerricola satsumensis</name>
    <dbReference type="NCBI Taxonomy" id="373054"/>
    <lineage>
        <taxon>Bacteria</taxon>
        <taxon>Bacillati</taxon>
        <taxon>Bacillota</taxon>
        <taxon>Bacilli</taxon>
        <taxon>Bacillales</taxon>
        <taxon>Bacillaceae</taxon>
        <taxon>Calditerricola</taxon>
    </lineage>
</organism>
<proteinExistence type="inferred from homology"/>
<evidence type="ECO:0000256" key="1">
    <source>
        <dbReference type="ARBA" id="ARBA00009405"/>
    </source>
</evidence>
<evidence type="ECO:0000313" key="6">
    <source>
        <dbReference type="Proteomes" id="UP000637720"/>
    </source>
</evidence>
<evidence type="ECO:0000256" key="3">
    <source>
        <dbReference type="ARBA" id="ARBA00023239"/>
    </source>
</evidence>
<dbReference type="InterPro" id="IPR013785">
    <property type="entry name" value="Aldolase_TIM"/>
</dbReference>
<dbReference type="PANTHER" id="PTHR42738:SF7">
    <property type="entry name" value="HYDROXYMETHYLGLUTARYL-COA LYASE"/>
    <property type="match status" value="1"/>
</dbReference>
<gene>
    <name evidence="5" type="primary">yngG</name>
    <name evidence="5" type="ORF">GCM10007043_02630</name>
</gene>
<reference evidence="5" key="2">
    <citation type="submission" date="2020-09" db="EMBL/GenBank/DDBJ databases">
        <authorList>
            <person name="Sun Q."/>
            <person name="Ohkuma M."/>
        </authorList>
    </citation>
    <scope>NUCLEOTIDE SEQUENCE</scope>
    <source>
        <strain evidence="5">JCM 14719</strain>
    </source>
</reference>
<dbReference type="InterPro" id="IPR000891">
    <property type="entry name" value="PYR_CT"/>
</dbReference>
<dbReference type="GO" id="GO:0006552">
    <property type="term" value="P:L-leucine catabolic process"/>
    <property type="evidence" value="ECO:0007669"/>
    <property type="project" value="TreeGrafter"/>
</dbReference>
<reference evidence="5" key="1">
    <citation type="journal article" date="2014" name="Int. J. Syst. Evol. Microbiol.">
        <title>Complete genome sequence of Corynebacterium casei LMG S-19264T (=DSM 44701T), isolated from a smear-ripened cheese.</title>
        <authorList>
            <consortium name="US DOE Joint Genome Institute (JGI-PGF)"/>
            <person name="Walter F."/>
            <person name="Albersmeier A."/>
            <person name="Kalinowski J."/>
            <person name="Ruckert C."/>
        </authorList>
    </citation>
    <scope>NUCLEOTIDE SEQUENCE</scope>
    <source>
        <strain evidence="5">JCM 14719</strain>
    </source>
</reference>
<evidence type="ECO:0000313" key="5">
    <source>
        <dbReference type="EMBL" id="GGJ92442.1"/>
    </source>
</evidence>
<dbReference type="GO" id="GO:0046951">
    <property type="term" value="P:ketone body biosynthetic process"/>
    <property type="evidence" value="ECO:0007669"/>
    <property type="project" value="TreeGrafter"/>
</dbReference>
<feature type="domain" description="Pyruvate carboxyltransferase" evidence="4">
    <location>
        <begin position="5"/>
        <end position="272"/>
    </location>
</feature>
<dbReference type="PANTHER" id="PTHR42738">
    <property type="entry name" value="HYDROXYMETHYLGLUTARYL-COA LYASE"/>
    <property type="match status" value="1"/>
</dbReference>
<dbReference type="Gene3D" id="3.20.20.70">
    <property type="entry name" value="Aldolase class I"/>
    <property type="match status" value="1"/>
</dbReference>
<name>A0A8J3B655_9BACI</name>
<dbReference type="GO" id="GO:0004419">
    <property type="term" value="F:hydroxymethylglutaryl-CoA lyase activity"/>
    <property type="evidence" value="ECO:0007669"/>
    <property type="project" value="TreeGrafter"/>
</dbReference>
<dbReference type="NCBIfam" id="NF004283">
    <property type="entry name" value="PRK05692.1"/>
    <property type="match status" value="1"/>
</dbReference>
<evidence type="ECO:0000259" key="4">
    <source>
        <dbReference type="PROSITE" id="PS50991"/>
    </source>
</evidence>
<dbReference type="GO" id="GO:0046872">
    <property type="term" value="F:metal ion binding"/>
    <property type="evidence" value="ECO:0007669"/>
    <property type="project" value="UniProtKB-KW"/>
</dbReference>
<dbReference type="RefSeq" id="WP_188816590.1">
    <property type="nucleotide sequence ID" value="NZ_BMOF01000002.1"/>
</dbReference>
<dbReference type="Proteomes" id="UP000637720">
    <property type="component" value="Unassembled WGS sequence"/>
</dbReference>
<keyword evidence="3 5" id="KW-0456">Lyase</keyword>
<dbReference type="EMBL" id="BMOF01000002">
    <property type="protein sequence ID" value="GGJ92442.1"/>
    <property type="molecule type" value="Genomic_DNA"/>
</dbReference>
<dbReference type="FunFam" id="3.20.20.70:FF:000071">
    <property type="entry name" value="Hydroxymethylglutaryl-CoA lyase"/>
    <property type="match status" value="1"/>
</dbReference>
<keyword evidence="6" id="KW-1185">Reference proteome</keyword>
<dbReference type="SUPFAM" id="SSF51569">
    <property type="entry name" value="Aldolase"/>
    <property type="match status" value="1"/>
</dbReference>